<dbReference type="SUPFAM" id="SSF53822">
    <property type="entry name" value="Periplasmic binding protein-like I"/>
    <property type="match status" value="1"/>
</dbReference>
<evidence type="ECO:0000313" key="6">
    <source>
        <dbReference type="Proteomes" id="UP000642829"/>
    </source>
</evidence>
<dbReference type="GO" id="GO:0000976">
    <property type="term" value="F:transcription cis-regulatory region binding"/>
    <property type="evidence" value="ECO:0007669"/>
    <property type="project" value="TreeGrafter"/>
</dbReference>
<feature type="domain" description="HTH lacI-type" evidence="4">
    <location>
        <begin position="1"/>
        <end position="55"/>
    </location>
</feature>
<dbReference type="PROSITE" id="PS50932">
    <property type="entry name" value="HTH_LACI_2"/>
    <property type="match status" value="1"/>
</dbReference>
<reference evidence="5" key="2">
    <citation type="submission" date="2020-09" db="EMBL/GenBank/DDBJ databases">
        <authorList>
            <person name="Sun Q."/>
            <person name="Kim S."/>
        </authorList>
    </citation>
    <scope>NUCLEOTIDE SEQUENCE</scope>
    <source>
        <strain evidence="5">KCTC 12870</strain>
    </source>
</reference>
<protein>
    <submittedName>
        <fullName evidence="5">LacI family transcriptional regulator</fullName>
    </submittedName>
</protein>
<dbReference type="InterPro" id="IPR000843">
    <property type="entry name" value="HTH_LacI"/>
</dbReference>
<accession>A0A8J3DAP3</accession>
<name>A0A8J3DAP3_9BACT</name>
<dbReference type="InterPro" id="IPR046335">
    <property type="entry name" value="LacI/GalR-like_sensor"/>
</dbReference>
<keyword evidence="1" id="KW-0805">Transcription regulation</keyword>
<dbReference type="GO" id="GO:0003700">
    <property type="term" value="F:DNA-binding transcription factor activity"/>
    <property type="evidence" value="ECO:0007669"/>
    <property type="project" value="TreeGrafter"/>
</dbReference>
<keyword evidence="2" id="KW-0238">DNA-binding</keyword>
<gene>
    <name evidence="5" type="ORF">GCM10007047_19390</name>
</gene>
<dbReference type="InterPro" id="IPR010982">
    <property type="entry name" value="Lambda_DNA-bd_dom_sf"/>
</dbReference>
<dbReference type="AlphaFoldDB" id="A0A8J3DAP3"/>
<dbReference type="Gene3D" id="1.10.260.40">
    <property type="entry name" value="lambda repressor-like DNA-binding domains"/>
    <property type="match status" value="1"/>
</dbReference>
<dbReference type="SMART" id="SM00354">
    <property type="entry name" value="HTH_LACI"/>
    <property type="match status" value="1"/>
</dbReference>
<dbReference type="Pfam" id="PF00356">
    <property type="entry name" value="LacI"/>
    <property type="match status" value="1"/>
</dbReference>
<dbReference type="SUPFAM" id="SSF47413">
    <property type="entry name" value="lambda repressor-like DNA-binding domains"/>
    <property type="match status" value="1"/>
</dbReference>
<proteinExistence type="predicted"/>
<dbReference type="EMBL" id="BMXG01000010">
    <property type="protein sequence ID" value="GHC02827.1"/>
    <property type="molecule type" value="Genomic_DNA"/>
</dbReference>
<dbReference type="InterPro" id="IPR028082">
    <property type="entry name" value="Peripla_BP_I"/>
</dbReference>
<keyword evidence="6" id="KW-1185">Reference proteome</keyword>
<dbReference type="Proteomes" id="UP000642829">
    <property type="component" value="Unassembled WGS sequence"/>
</dbReference>
<dbReference type="Gene3D" id="3.40.50.2300">
    <property type="match status" value="2"/>
</dbReference>
<keyword evidence="3" id="KW-0804">Transcription</keyword>
<evidence type="ECO:0000256" key="1">
    <source>
        <dbReference type="ARBA" id="ARBA00023015"/>
    </source>
</evidence>
<dbReference type="PANTHER" id="PTHR30146">
    <property type="entry name" value="LACI-RELATED TRANSCRIPTIONAL REPRESSOR"/>
    <property type="match status" value="1"/>
</dbReference>
<evidence type="ECO:0000259" key="4">
    <source>
        <dbReference type="PROSITE" id="PS50932"/>
    </source>
</evidence>
<organism evidence="5 6">
    <name type="scientific">Cerasicoccus arenae</name>
    <dbReference type="NCBI Taxonomy" id="424488"/>
    <lineage>
        <taxon>Bacteria</taxon>
        <taxon>Pseudomonadati</taxon>
        <taxon>Verrucomicrobiota</taxon>
        <taxon>Opitutia</taxon>
        <taxon>Puniceicoccales</taxon>
        <taxon>Cerasicoccaceae</taxon>
        <taxon>Cerasicoccus</taxon>
    </lineage>
</organism>
<sequence>MTQHELVRRLGVSRGTLHRVLTDSPLVKEATREKVLSELKKLNYTPNALARALKTRKTQTIGILGPSEIKAANINKLNEIYVAARAKGYRIELGYSDGSPEADEACIRELKARMVDGIIALGRGMVDNIPQYQSIIESGTPFISLYPIPGLNADCVYVDTQKAFMELVLHLTHNGHREMGILLDSSVSQYTKNRELGFRAGIEQAGLTLCESFIVRARSTEENAERSDYQLGYELAERAFKMNPRPTALVCFSDELAIGVLRAAEQNGVSVPSQIAIVGYDDFEGAKFARVPLTTMHQPNEVLAQEAVDLMIRRIEQSGPKTSVSIAIPASIVVRESCGCITK</sequence>
<dbReference type="Pfam" id="PF13377">
    <property type="entry name" value="Peripla_BP_3"/>
    <property type="match status" value="1"/>
</dbReference>
<dbReference type="CDD" id="cd01392">
    <property type="entry name" value="HTH_LacI"/>
    <property type="match status" value="1"/>
</dbReference>
<dbReference type="PANTHER" id="PTHR30146:SF109">
    <property type="entry name" value="HTH-TYPE TRANSCRIPTIONAL REGULATOR GALS"/>
    <property type="match status" value="1"/>
</dbReference>
<evidence type="ECO:0000313" key="5">
    <source>
        <dbReference type="EMBL" id="GHC02827.1"/>
    </source>
</evidence>
<comment type="caution">
    <text evidence="5">The sequence shown here is derived from an EMBL/GenBank/DDBJ whole genome shotgun (WGS) entry which is preliminary data.</text>
</comment>
<reference evidence="5" key="1">
    <citation type="journal article" date="2014" name="Int. J. Syst. Evol. Microbiol.">
        <title>Complete genome sequence of Corynebacterium casei LMG S-19264T (=DSM 44701T), isolated from a smear-ripened cheese.</title>
        <authorList>
            <consortium name="US DOE Joint Genome Institute (JGI-PGF)"/>
            <person name="Walter F."/>
            <person name="Albersmeier A."/>
            <person name="Kalinowski J."/>
            <person name="Ruckert C."/>
        </authorList>
    </citation>
    <scope>NUCLEOTIDE SEQUENCE</scope>
    <source>
        <strain evidence="5">KCTC 12870</strain>
    </source>
</reference>
<evidence type="ECO:0000256" key="2">
    <source>
        <dbReference type="ARBA" id="ARBA00023125"/>
    </source>
</evidence>
<evidence type="ECO:0000256" key="3">
    <source>
        <dbReference type="ARBA" id="ARBA00023163"/>
    </source>
</evidence>
<dbReference type="CDD" id="cd06267">
    <property type="entry name" value="PBP1_LacI_sugar_binding-like"/>
    <property type="match status" value="1"/>
</dbReference>